<reference evidence="1" key="1">
    <citation type="journal article" date="2020" name="New Phytol.">
        <title>Comparative genomics reveals dynamic genome evolution in host specialist ectomycorrhizal fungi.</title>
        <authorList>
            <person name="Lofgren L.A."/>
            <person name="Nguyen N.H."/>
            <person name="Vilgalys R."/>
            <person name="Ruytinx J."/>
            <person name="Liao H.L."/>
            <person name="Branco S."/>
            <person name="Kuo A."/>
            <person name="LaButti K."/>
            <person name="Lipzen A."/>
            <person name="Andreopoulos W."/>
            <person name="Pangilinan J."/>
            <person name="Riley R."/>
            <person name="Hundley H."/>
            <person name="Na H."/>
            <person name="Barry K."/>
            <person name="Grigoriev I.V."/>
            <person name="Stajich J.E."/>
            <person name="Kennedy P.G."/>
        </authorList>
    </citation>
    <scope>NUCLEOTIDE SEQUENCE</scope>
    <source>
        <strain evidence="1">DOB743</strain>
    </source>
</reference>
<comment type="caution">
    <text evidence="1">The sequence shown here is derived from an EMBL/GenBank/DDBJ whole genome shotgun (WGS) entry which is preliminary data.</text>
</comment>
<dbReference type="AlphaFoldDB" id="A0A9P7CWA4"/>
<dbReference type="Proteomes" id="UP000714275">
    <property type="component" value="Unassembled WGS sequence"/>
</dbReference>
<evidence type="ECO:0000313" key="2">
    <source>
        <dbReference type="Proteomes" id="UP000714275"/>
    </source>
</evidence>
<accession>A0A9P7CWA4</accession>
<sequence length="140" mass="15543">MASGQPSAQQSCSQIQARNSFTPAEELILQAHARIREQQYQQLQTQQQLVFHTLEQIAAYPLIGQALGGASQSKFLGDALPPISKDDFHTLGQHQLESRSHYNHLHTHYQEELDFGGNVGNVKITKPLIQSYSASAADFN</sequence>
<name>A0A9P7CWA4_9AGAM</name>
<proteinExistence type="predicted"/>
<dbReference type="EMBL" id="JABBWD010000109">
    <property type="protein sequence ID" value="KAG1765290.1"/>
    <property type="molecule type" value="Genomic_DNA"/>
</dbReference>
<protein>
    <submittedName>
        <fullName evidence="1">Uncharacterized protein</fullName>
    </submittedName>
</protein>
<keyword evidence="2" id="KW-1185">Reference proteome</keyword>
<organism evidence="1 2">
    <name type="scientific">Suillus placidus</name>
    <dbReference type="NCBI Taxonomy" id="48579"/>
    <lineage>
        <taxon>Eukaryota</taxon>
        <taxon>Fungi</taxon>
        <taxon>Dikarya</taxon>
        <taxon>Basidiomycota</taxon>
        <taxon>Agaricomycotina</taxon>
        <taxon>Agaricomycetes</taxon>
        <taxon>Agaricomycetidae</taxon>
        <taxon>Boletales</taxon>
        <taxon>Suillineae</taxon>
        <taxon>Suillaceae</taxon>
        <taxon>Suillus</taxon>
    </lineage>
</organism>
<dbReference type="OrthoDB" id="271725at2759"/>
<evidence type="ECO:0000313" key="1">
    <source>
        <dbReference type="EMBL" id="KAG1765290.1"/>
    </source>
</evidence>
<gene>
    <name evidence="1" type="ORF">EV702DRAFT_1051048</name>
</gene>